<dbReference type="VEuPathDB" id="FungiDB:CIMG_00249"/>
<dbReference type="SUPFAM" id="SSF49899">
    <property type="entry name" value="Concanavalin A-like lectins/glucanases"/>
    <property type="match status" value="1"/>
</dbReference>
<organism evidence="4 5">
    <name type="scientific">Coccidioides immitis (strain RS)</name>
    <name type="common">Valley fever fungus</name>
    <dbReference type="NCBI Taxonomy" id="246410"/>
    <lineage>
        <taxon>Eukaryota</taxon>
        <taxon>Fungi</taxon>
        <taxon>Dikarya</taxon>
        <taxon>Ascomycota</taxon>
        <taxon>Pezizomycotina</taxon>
        <taxon>Eurotiomycetes</taxon>
        <taxon>Eurotiomycetidae</taxon>
        <taxon>Onygenales</taxon>
        <taxon>Onygenaceae</taxon>
        <taxon>Coccidioides</taxon>
    </lineage>
</organism>
<dbReference type="PANTHER" id="PTHR38121:SF4">
    <property type="entry name" value="GH16 DOMAIN-CONTAINING PROTEIN-RELATED"/>
    <property type="match status" value="1"/>
</dbReference>
<dbReference type="InterPro" id="IPR000757">
    <property type="entry name" value="Beta-glucanase-like"/>
</dbReference>
<evidence type="ECO:0000313" key="4">
    <source>
        <dbReference type="EMBL" id="EAS34895.3"/>
    </source>
</evidence>
<dbReference type="InParanoid" id="J3KGL3"/>
<proteinExistence type="predicted"/>
<dbReference type="EMBL" id="GG704911">
    <property type="protein sequence ID" value="EAS34895.3"/>
    <property type="molecule type" value="Genomic_DNA"/>
</dbReference>
<dbReference type="OrthoDB" id="4388755at2759"/>
<feature type="domain" description="GH16" evidence="3">
    <location>
        <begin position="88"/>
        <end position="337"/>
    </location>
</feature>
<feature type="region of interest" description="Disordered" evidence="1">
    <location>
        <begin position="380"/>
        <end position="439"/>
    </location>
</feature>
<evidence type="ECO:0000259" key="3">
    <source>
        <dbReference type="PROSITE" id="PS51762"/>
    </source>
</evidence>
<dbReference type="RefSeq" id="XP_001246478.2">
    <property type="nucleotide sequence ID" value="XM_001246477.2"/>
</dbReference>
<keyword evidence="5" id="KW-1185">Reference proteome</keyword>
<dbReference type="PROSITE" id="PS51762">
    <property type="entry name" value="GH16_2"/>
    <property type="match status" value="1"/>
</dbReference>
<reference evidence="5" key="1">
    <citation type="journal article" date="2009" name="Genome Res.">
        <title>Comparative genomic analyses of the human fungal pathogens Coccidioides and their relatives.</title>
        <authorList>
            <person name="Sharpton T.J."/>
            <person name="Stajich J.E."/>
            <person name="Rounsley S.D."/>
            <person name="Gardner M.J."/>
            <person name="Wortman J.R."/>
            <person name="Jordar V.S."/>
            <person name="Maiti R."/>
            <person name="Kodira C.D."/>
            <person name="Neafsey D.E."/>
            <person name="Zeng Q."/>
            <person name="Hung C.-Y."/>
            <person name="McMahan C."/>
            <person name="Muszewska A."/>
            <person name="Grynberg M."/>
            <person name="Mandel M.A."/>
            <person name="Kellner E.M."/>
            <person name="Barker B.M."/>
            <person name="Galgiani J.N."/>
            <person name="Orbach M.J."/>
            <person name="Kirkland T.N."/>
            <person name="Cole G.T."/>
            <person name="Henn M.R."/>
            <person name="Birren B.W."/>
            <person name="Taylor J.W."/>
        </authorList>
    </citation>
    <scope>NUCLEOTIDE SEQUENCE [LARGE SCALE GENOMIC DNA]</scope>
    <source>
        <strain evidence="5">RS</strain>
    </source>
</reference>
<gene>
    <name evidence="4" type="ORF">CIMG_00249</name>
</gene>
<dbReference type="Proteomes" id="UP000001261">
    <property type="component" value="Unassembled WGS sequence"/>
</dbReference>
<evidence type="ECO:0000256" key="2">
    <source>
        <dbReference type="SAM" id="SignalP"/>
    </source>
</evidence>
<accession>J3KGL3</accession>
<feature type="region of interest" description="Disordered" evidence="1">
    <location>
        <begin position="70"/>
        <end position="100"/>
    </location>
</feature>
<dbReference type="InterPro" id="IPR013320">
    <property type="entry name" value="ConA-like_dom_sf"/>
</dbReference>
<dbReference type="PANTHER" id="PTHR38121">
    <property type="entry name" value="GH16 DOMAIN-CONTAINING PROTEIN"/>
    <property type="match status" value="1"/>
</dbReference>
<feature type="compositionally biased region" description="Basic and acidic residues" evidence="1">
    <location>
        <begin position="385"/>
        <end position="412"/>
    </location>
</feature>
<name>J3KGL3_COCIM</name>
<protein>
    <submittedName>
        <fullName evidence="4">Endo-1,3(4)-beta-glucanase</fullName>
    </submittedName>
</protein>
<dbReference type="CDD" id="cd00413">
    <property type="entry name" value="Glyco_hydrolase_16"/>
    <property type="match status" value="1"/>
</dbReference>
<feature type="compositionally biased region" description="Basic and acidic residues" evidence="1">
    <location>
        <begin position="421"/>
        <end position="439"/>
    </location>
</feature>
<dbReference type="Gene3D" id="2.60.120.200">
    <property type="match status" value="1"/>
</dbReference>
<dbReference type="KEGG" id="cim:CIMG_00249"/>
<sequence>MSSLLFIILLGGSLVSLSSQTDLQSDVSTSNSTTERVEQHIVAPKCDCYVVSGPEPGYFQHYRFYDFRPAPARDTPKKGMKKKNDKREKDKENMGPTGINSRHHALNGHVFFKEWNIQSWHRVGSTLFPISIVHSYDNVYITEGKASSSDGSYHLVLRSTRHEDYTSTAEVQTSAENILHCSYRVRMRLYSTSQGGSGKILPPPGGAVAGIFTYHSRNSESDIEILTIDPPNRVHYSNQPDWDPTTDEMIPEASDDIDIEVPWTDWADHRLDWLPMQSRWFLNNDLVLEKGYGVPSSPSALVLNLWSDGGMWSGNMSVGQSVYMGVEWIQIAYNTSTQHVGETHDPHTQYVDHGNRWGERFRSYFWRSRWRHRFNLGRMKPAAGEPEKNPEGNDGNRDGRPVQQEDRDRDYDYDQGEYASDYDHEDSHSGDRDGGNPSKKLECAVVCQIDDVGMTGVPEVVWDASWEQH</sequence>
<dbReference type="GO" id="GO:0004553">
    <property type="term" value="F:hydrolase activity, hydrolyzing O-glycosyl compounds"/>
    <property type="evidence" value="ECO:0007669"/>
    <property type="project" value="InterPro"/>
</dbReference>
<keyword evidence="2" id="KW-0732">Signal</keyword>
<evidence type="ECO:0000256" key="1">
    <source>
        <dbReference type="SAM" id="MobiDB-lite"/>
    </source>
</evidence>
<evidence type="ECO:0000313" key="5">
    <source>
        <dbReference type="Proteomes" id="UP000001261"/>
    </source>
</evidence>
<dbReference type="GO" id="GO:0005975">
    <property type="term" value="P:carbohydrate metabolic process"/>
    <property type="evidence" value="ECO:0007669"/>
    <property type="project" value="InterPro"/>
</dbReference>
<dbReference type="GeneID" id="4566483"/>
<dbReference type="OMA" id="WSTHRLD"/>
<feature type="chain" id="PRO_5003771450" evidence="2">
    <location>
        <begin position="21"/>
        <end position="469"/>
    </location>
</feature>
<dbReference type="AlphaFoldDB" id="J3KGL3"/>
<feature type="signal peptide" evidence="2">
    <location>
        <begin position="1"/>
        <end position="20"/>
    </location>
</feature>
<reference evidence="5" key="2">
    <citation type="journal article" date="2010" name="Genome Res.">
        <title>Population genomic sequencing of Coccidioides fungi reveals recent hybridization and transposon control.</title>
        <authorList>
            <person name="Neafsey D.E."/>
            <person name="Barker B.M."/>
            <person name="Sharpton T.J."/>
            <person name="Stajich J.E."/>
            <person name="Park D.J."/>
            <person name="Whiston E."/>
            <person name="Hung C.-Y."/>
            <person name="McMahan C."/>
            <person name="White J."/>
            <person name="Sykes S."/>
            <person name="Heiman D."/>
            <person name="Young S."/>
            <person name="Zeng Q."/>
            <person name="Abouelleil A."/>
            <person name="Aftuck L."/>
            <person name="Bessette D."/>
            <person name="Brown A."/>
            <person name="FitzGerald M."/>
            <person name="Lui A."/>
            <person name="Macdonald J.P."/>
            <person name="Priest M."/>
            <person name="Orbach M.J."/>
            <person name="Galgiani J.N."/>
            <person name="Kirkland T.N."/>
            <person name="Cole G.T."/>
            <person name="Birren B.W."/>
            <person name="Henn M.R."/>
            <person name="Taylor J.W."/>
            <person name="Rounsley S.D."/>
        </authorList>
    </citation>
    <scope>GENOME REANNOTATION</scope>
    <source>
        <strain evidence="5">RS</strain>
    </source>
</reference>